<feature type="compositionally biased region" description="Polar residues" evidence="7">
    <location>
        <begin position="576"/>
        <end position="598"/>
    </location>
</feature>
<feature type="region of interest" description="Disordered" evidence="7">
    <location>
        <begin position="71"/>
        <end position="121"/>
    </location>
</feature>
<dbReference type="CDD" id="cd00067">
    <property type="entry name" value="GAL4"/>
    <property type="match status" value="1"/>
</dbReference>
<dbReference type="InterPro" id="IPR001138">
    <property type="entry name" value="Zn2Cys6_DnaBD"/>
</dbReference>
<organism evidence="9 10">
    <name type="scientific">Pseudopithomyces chartarum</name>
    <dbReference type="NCBI Taxonomy" id="1892770"/>
    <lineage>
        <taxon>Eukaryota</taxon>
        <taxon>Fungi</taxon>
        <taxon>Dikarya</taxon>
        <taxon>Ascomycota</taxon>
        <taxon>Pezizomycotina</taxon>
        <taxon>Dothideomycetes</taxon>
        <taxon>Pleosporomycetidae</taxon>
        <taxon>Pleosporales</taxon>
        <taxon>Massarineae</taxon>
        <taxon>Didymosphaeriaceae</taxon>
        <taxon>Pseudopithomyces</taxon>
    </lineage>
</organism>
<dbReference type="Pfam" id="PF04082">
    <property type="entry name" value="Fungal_trans"/>
    <property type="match status" value="1"/>
</dbReference>
<gene>
    <name evidence="9" type="ORF">GRF29_44g918193</name>
</gene>
<feature type="region of interest" description="Disordered" evidence="7">
    <location>
        <begin position="573"/>
        <end position="614"/>
    </location>
</feature>
<comment type="subcellular location">
    <subcellularLocation>
        <location evidence="1">Nucleus</location>
    </subcellularLocation>
</comment>
<evidence type="ECO:0000256" key="7">
    <source>
        <dbReference type="SAM" id="MobiDB-lite"/>
    </source>
</evidence>
<name>A0AAN6M199_9PLEO</name>
<dbReference type="InterPro" id="IPR036864">
    <property type="entry name" value="Zn2-C6_fun-type_DNA-bd_sf"/>
</dbReference>
<evidence type="ECO:0000256" key="4">
    <source>
        <dbReference type="ARBA" id="ARBA00023125"/>
    </source>
</evidence>
<dbReference type="SMART" id="SM00066">
    <property type="entry name" value="GAL4"/>
    <property type="match status" value="1"/>
</dbReference>
<evidence type="ECO:0000256" key="2">
    <source>
        <dbReference type="ARBA" id="ARBA00022723"/>
    </source>
</evidence>
<accession>A0AAN6M199</accession>
<evidence type="ECO:0000259" key="8">
    <source>
        <dbReference type="PROSITE" id="PS50048"/>
    </source>
</evidence>
<evidence type="ECO:0000256" key="1">
    <source>
        <dbReference type="ARBA" id="ARBA00004123"/>
    </source>
</evidence>
<dbReference type="Pfam" id="PF00172">
    <property type="entry name" value="Zn_clus"/>
    <property type="match status" value="1"/>
</dbReference>
<dbReference type="PANTHER" id="PTHR31845:SF21">
    <property type="entry name" value="REGULATORY PROTEIN LEU3"/>
    <property type="match status" value="1"/>
</dbReference>
<sequence>MTTQPRRKACVECRQQKIRCDVEQHKTPHEPCSRCKKMNLECRILPTSTRNLRQTKAEMRRELEELRWNMRQGGHGEVHSTPGSLADASSFRSPHEPGNGSFSNPSAPRTEASMSPSMELGIPGSIPNDVKNIATGPTLPRALDGFVVDARKIDDCFALFFTQYHPLLPILESPQSPSSANGYYELSPFLFWCIVVTGSRHYLEDRGILDKISQLITPLAFSSMALRSTPIPVIQGLLILCTWRLPTNSMYKDMTHVLCGAAIHLATSIGLHIAGVGQDFARTPLKTDREHVVFRAKLWMQALIVSIRTSCAEGIPPLVLAESFYDGQEKDREDLAAQFPPDLQFSRKTHIILHRSMAAMARTDIKAFNCDAKVIRSLISIFDSQLLKLAAVSTNELDTFQLNCARIHVMACHFFAHPLNPGPDPEALSRLYSLCISTSQTAHAMTQQANFAFISQSFIDRTICLAGFVILKLARSPISQHLDLPAGEQAYFHSAQFCKATSLQTGDLGERCCQILTNLWPSTKVFKRPNGSIESLGLRLRTRLSMSVSFDMFWYWREEFGLMYNPYNGEEGLPANAQTQPTTPAPGISQSMTATSAPQPVKPDHNGMQPLPMGNQGAPMNFEGAWDGEAYMFPPVLDQFPDYDWAASFDFSNDPTQMQMPIPMPPVPQAVDMGPMSSGPGGYQYG</sequence>
<keyword evidence="6" id="KW-0539">Nucleus</keyword>
<evidence type="ECO:0000256" key="3">
    <source>
        <dbReference type="ARBA" id="ARBA00023015"/>
    </source>
</evidence>
<dbReference type="InterPro" id="IPR051089">
    <property type="entry name" value="prtT"/>
</dbReference>
<dbReference type="PANTHER" id="PTHR31845">
    <property type="entry name" value="FINGER DOMAIN PROTEIN, PUTATIVE-RELATED"/>
    <property type="match status" value="1"/>
</dbReference>
<dbReference type="GO" id="GO:0005634">
    <property type="term" value="C:nucleus"/>
    <property type="evidence" value="ECO:0007669"/>
    <property type="project" value="UniProtKB-SubCell"/>
</dbReference>
<dbReference type="Gene3D" id="4.10.240.10">
    <property type="entry name" value="Zn(2)-C6 fungal-type DNA-binding domain"/>
    <property type="match status" value="1"/>
</dbReference>
<dbReference type="SUPFAM" id="SSF57701">
    <property type="entry name" value="Zn2/Cys6 DNA-binding domain"/>
    <property type="match status" value="1"/>
</dbReference>
<dbReference type="AlphaFoldDB" id="A0AAN6M199"/>
<evidence type="ECO:0000313" key="10">
    <source>
        <dbReference type="Proteomes" id="UP001280581"/>
    </source>
</evidence>
<keyword evidence="10" id="KW-1185">Reference proteome</keyword>
<dbReference type="PROSITE" id="PS00463">
    <property type="entry name" value="ZN2_CY6_FUNGAL_1"/>
    <property type="match status" value="1"/>
</dbReference>
<protein>
    <recommendedName>
        <fullName evidence="8">Zn(2)-C6 fungal-type domain-containing protein</fullName>
    </recommendedName>
</protein>
<dbReference type="GO" id="GO:0000976">
    <property type="term" value="F:transcription cis-regulatory region binding"/>
    <property type="evidence" value="ECO:0007669"/>
    <property type="project" value="TreeGrafter"/>
</dbReference>
<keyword evidence="3" id="KW-0805">Transcription regulation</keyword>
<keyword evidence="5" id="KW-0804">Transcription</keyword>
<evidence type="ECO:0000256" key="6">
    <source>
        <dbReference type="ARBA" id="ARBA00023242"/>
    </source>
</evidence>
<proteinExistence type="predicted"/>
<dbReference type="InterPro" id="IPR007219">
    <property type="entry name" value="XnlR_reg_dom"/>
</dbReference>
<dbReference type="CDD" id="cd12148">
    <property type="entry name" value="fungal_TF_MHR"/>
    <property type="match status" value="1"/>
</dbReference>
<reference evidence="9 10" key="1">
    <citation type="submission" date="2021-02" db="EMBL/GenBank/DDBJ databases">
        <title>Genome assembly of Pseudopithomyces chartarum.</title>
        <authorList>
            <person name="Jauregui R."/>
            <person name="Singh J."/>
            <person name="Voisey C."/>
        </authorList>
    </citation>
    <scope>NUCLEOTIDE SEQUENCE [LARGE SCALE GENOMIC DNA]</scope>
    <source>
        <strain evidence="9 10">AGR01</strain>
    </source>
</reference>
<evidence type="ECO:0000313" key="9">
    <source>
        <dbReference type="EMBL" id="KAK3209877.1"/>
    </source>
</evidence>
<dbReference type="EMBL" id="WVTA01000005">
    <property type="protein sequence ID" value="KAK3209877.1"/>
    <property type="molecule type" value="Genomic_DNA"/>
</dbReference>
<feature type="compositionally biased region" description="Polar residues" evidence="7">
    <location>
        <begin position="100"/>
        <end position="116"/>
    </location>
</feature>
<dbReference type="Proteomes" id="UP001280581">
    <property type="component" value="Unassembled WGS sequence"/>
</dbReference>
<keyword evidence="4" id="KW-0238">DNA-binding</keyword>
<keyword evidence="2" id="KW-0479">Metal-binding</keyword>
<dbReference type="GO" id="GO:0000981">
    <property type="term" value="F:DNA-binding transcription factor activity, RNA polymerase II-specific"/>
    <property type="evidence" value="ECO:0007669"/>
    <property type="project" value="InterPro"/>
</dbReference>
<dbReference type="PROSITE" id="PS50048">
    <property type="entry name" value="ZN2_CY6_FUNGAL_2"/>
    <property type="match status" value="1"/>
</dbReference>
<dbReference type="GO" id="GO:0008270">
    <property type="term" value="F:zinc ion binding"/>
    <property type="evidence" value="ECO:0007669"/>
    <property type="project" value="InterPro"/>
</dbReference>
<dbReference type="GO" id="GO:0006351">
    <property type="term" value="P:DNA-templated transcription"/>
    <property type="evidence" value="ECO:0007669"/>
    <property type="project" value="InterPro"/>
</dbReference>
<feature type="domain" description="Zn(2)-C6 fungal-type" evidence="8">
    <location>
        <begin position="9"/>
        <end position="44"/>
    </location>
</feature>
<comment type="caution">
    <text evidence="9">The sequence shown here is derived from an EMBL/GenBank/DDBJ whole genome shotgun (WGS) entry which is preliminary data.</text>
</comment>
<evidence type="ECO:0000256" key="5">
    <source>
        <dbReference type="ARBA" id="ARBA00023163"/>
    </source>
</evidence>